<feature type="transmembrane region" description="Helical" evidence="8">
    <location>
        <begin position="25"/>
        <end position="46"/>
    </location>
</feature>
<evidence type="ECO:0000256" key="6">
    <source>
        <dbReference type="ARBA" id="ARBA00023136"/>
    </source>
</evidence>
<evidence type="ECO:0000313" key="10">
    <source>
        <dbReference type="Proteomes" id="UP001058974"/>
    </source>
</evidence>
<evidence type="ECO:0000313" key="9">
    <source>
        <dbReference type="EMBL" id="KAI5389177.1"/>
    </source>
</evidence>
<comment type="caution">
    <text evidence="9">The sequence shown here is derived from an EMBL/GenBank/DDBJ whole genome shotgun (WGS) entry which is preliminary data.</text>
</comment>
<protein>
    <submittedName>
        <fullName evidence="9">Variant 2, Metal-nicotianamine transporter ysl3</fullName>
    </submittedName>
</protein>
<dbReference type="EMBL" id="JAMSHJ010000007">
    <property type="protein sequence ID" value="KAI5389177.1"/>
    <property type="molecule type" value="Genomic_DNA"/>
</dbReference>
<dbReference type="GO" id="GO:0010039">
    <property type="term" value="P:response to iron ion"/>
    <property type="evidence" value="ECO:0007669"/>
    <property type="project" value="TreeGrafter"/>
</dbReference>
<organism evidence="9 10">
    <name type="scientific">Pisum sativum</name>
    <name type="common">Garden pea</name>
    <name type="synonym">Lathyrus oleraceus</name>
    <dbReference type="NCBI Taxonomy" id="3888"/>
    <lineage>
        <taxon>Eukaryota</taxon>
        <taxon>Viridiplantae</taxon>
        <taxon>Streptophyta</taxon>
        <taxon>Embryophyta</taxon>
        <taxon>Tracheophyta</taxon>
        <taxon>Spermatophyta</taxon>
        <taxon>Magnoliopsida</taxon>
        <taxon>eudicotyledons</taxon>
        <taxon>Gunneridae</taxon>
        <taxon>Pentapetalae</taxon>
        <taxon>rosids</taxon>
        <taxon>fabids</taxon>
        <taxon>Fabales</taxon>
        <taxon>Fabaceae</taxon>
        <taxon>Papilionoideae</taxon>
        <taxon>50 kb inversion clade</taxon>
        <taxon>NPAAA clade</taxon>
        <taxon>Hologalegina</taxon>
        <taxon>IRL clade</taxon>
        <taxon>Fabeae</taxon>
        <taxon>Lathyrus</taxon>
    </lineage>
</organism>
<dbReference type="InterPro" id="IPR045035">
    <property type="entry name" value="YSL-like"/>
</dbReference>
<accession>A0A9D4VTJ0</accession>
<evidence type="ECO:0000256" key="8">
    <source>
        <dbReference type="SAM" id="Phobius"/>
    </source>
</evidence>
<evidence type="ECO:0000256" key="1">
    <source>
        <dbReference type="ARBA" id="ARBA00004141"/>
    </source>
</evidence>
<keyword evidence="3" id="KW-0813">Transport</keyword>
<sequence>NRKTYERVGGASTPGNTPDTKEPGIGWMTGFLFVTYFVGLTALIPFRKMMIIDAKLPYPTGTATGVLINGFHTPKGNVMAKKQVKGFMRFFSFSLLWSFFQWFYAGGDRCGFAQFPTFGLKAWKNTFYFDFSMTYVGTGMICSHLINLSLLFGAVVSWGIMWPLIRVLKGNWFPESLPESSMKSLNGYKVFISIALILGDGLYNFIKVIYFSALNFQACMKRRSRRTGK</sequence>
<dbReference type="GO" id="GO:0005886">
    <property type="term" value="C:plasma membrane"/>
    <property type="evidence" value="ECO:0007669"/>
    <property type="project" value="TreeGrafter"/>
</dbReference>
<evidence type="ECO:0000256" key="3">
    <source>
        <dbReference type="ARBA" id="ARBA00022448"/>
    </source>
</evidence>
<evidence type="ECO:0000256" key="4">
    <source>
        <dbReference type="ARBA" id="ARBA00022692"/>
    </source>
</evidence>
<dbReference type="InterPro" id="IPR004813">
    <property type="entry name" value="OPT"/>
</dbReference>
<reference evidence="9 10" key="1">
    <citation type="journal article" date="2022" name="Nat. Genet.">
        <title>Improved pea reference genome and pan-genome highlight genomic features and evolutionary characteristics.</title>
        <authorList>
            <person name="Yang T."/>
            <person name="Liu R."/>
            <person name="Luo Y."/>
            <person name="Hu S."/>
            <person name="Wang D."/>
            <person name="Wang C."/>
            <person name="Pandey M.K."/>
            <person name="Ge S."/>
            <person name="Xu Q."/>
            <person name="Li N."/>
            <person name="Li G."/>
            <person name="Huang Y."/>
            <person name="Saxena R.K."/>
            <person name="Ji Y."/>
            <person name="Li M."/>
            <person name="Yan X."/>
            <person name="He Y."/>
            <person name="Liu Y."/>
            <person name="Wang X."/>
            <person name="Xiang C."/>
            <person name="Varshney R.K."/>
            <person name="Ding H."/>
            <person name="Gao S."/>
            <person name="Zong X."/>
        </authorList>
    </citation>
    <scope>NUCLEOTIDE SEQUENCE [LARGE SCALE GENOMIC DNA]</scope>
    <source>
        <strain evidence="9 10">cv. Zhongwan 6</strain>
    </source>
</reference>
<evidence type="ECO:0000256" key="2">
    <source>
        <dbReference type="ARBA" id="ARBA00010276"/>
    </source>
</evidence>
<feature type="transmembrane region" description="Helical" evidence="8">
    <location>
        <begin position="150"/>
        <end position="168"/>
    </location>
</feature>
<dbReference type="GO" id="GO:0051980">
    <property type="term" value="F:iron-nicotianamine transmembrane transporter activity"/>
    <property type="evidence" value="ECO:0007669"/>
    <property type="project" value="TreeGrafter"/>
</dbReference>
<feature type="non-terminal residue" evidence="9">
    <location>
        <position position="1"/>
    </location>
</feature>
<keyword evidence="4 8" id="KW-0812">Transmembrane</keyword>
<keyword evidence="10" id="KW-1185">Reference proteome</keyword>
<name>A0A9D4VTJ0_PEA</name>
<gene>
    <name evidence="9" type="ORF">KIW84_074724</name>
</gene>
<dbReference type="GO" id="GO:0048316">
    <property type="term" value="P:seed development"/>
    <property type="evidence" value="ECO:0007669"/>
    <property type="project" value="TreeGrafter"/>
</dbReference>
<dbReference type="Gramene" id="Psat07G0472400-T2">
    <property type="protein sequence ID" value="KAI5389177.1"/>
    <property type="gene ID" value="KIW84_074724"/>
</dbReference>
<dbReference type="PANTHER" id="PTHR31645">
    <property type="entry name" value="OLIGOPEPTIDE TRANSPORTER YGL114W-RELATED"/>
    <property type="match status" value="1"/>
</dbReference>
<keyword evidence="5 8" id="KW-1133">Transmembrane helix</keyword>
<dbReference type="Pfam" id="PF03169">
    <property type="entry name" value="OPT"/>
    <property type="match status" value="1"/>
</dbReference>
<evidence type="ECO:0000256" key="7">
    <source>
        <dbReference type="SAM" id="MobiDB-lite"/>
    </source>
</evidence>
<dbReference type="Proteomes" id="UP001058974">
    <property type="component" value="Chromosome 7"/>
</dbReference>
<evidence type="ECO:0000256" key="5">
    <source>
        <dbReference type="ARBA" id="ARBA00022989"/>
    </source>
</evidence>
<feature type="transmembrane region" description="Helical" evidence="8">
    <location>
        <begin position="188"/>
        <end position="216"/>
    </location>
</feature>
<dbReference type="AlphaFoldDB" id="A0A9D4VTJ0"/>
<dbReference type="PANTHER" id="PTHR31645:SF4">
    <property type="entry name" value="METAL-NICOTIANAMINE TRANSPORTER YSL3"/>
    <property type="match status" value="1"/>
</dbReference>
<comment type="similarity">
    <text evidence="2">Belongs to the YSL (TC 2.A.67.2) family.</text>
</comment>
<proteinExistence type="inferred from homology"/>
<dbReference type="GO" id="GO:0035673">
    <property type="term" value="F:oligopeptide transmembrane transporter activity"/>
    <property type="evidence" value="ECO:0007669"/>
    <property type="project" value="InterPro"/>
</dbReference>
<keyword evidence="6 8" id="KW-0472">Membrane</keyword>
<feature type="region of interest" description="Disordered" evidence="7">
    <location>
        <begin position="1"/>
        <end position="21"/>
    </location>
</feature>
<comment type="subcellular location">
    <subcellularLocation>
        <location evidence="1">Membrane</location>
        <topology evidence="1">Multi-pass membrane protein</topology>
    </subcellularLocation>
</comment>